<comment type="subcellular location">
    <subcellularLocation>
        <location evidence="1">Secreted</location>
    </subcellularLocation>
</comment>
<evidence type="ECO:0000313" key="7">
    <source>
        <dbReference type="Proteomes" id="UP001142055"/>
    </source>
</evidence>
<dbReference type="InterPro" id="IPR029034">
    <property type="entry name" value="Cystine-knot_cytokine"/>
</dbReference>
<dbReference type="EMBL" id="JAPWDV010000003">
    <property type="protein sequence ID" value="KAJ6217348.1"/>
    <property type="molecule type" value="Genomic_DNA"/>
</dbReference>
<dbReference type="AlphaFoldDB" id="A0A9Q0M277"/>
<organism evidence="6 7">
    <name type="scientific">Blomia tropicalis</name>
    <name type="common">Mite</name>
    <dbReference type="NCBI Taxonomy" id="40697"/>
    <lineage>
        <taxon>Eukaryota</taxon>
        <taxon>Metazoa</taxon>
        <taxon>Ecdysozoa</taxon>
        <taxon>Arthropoda</taxon>
        <taxon>Chelicerata</taxon>
        <taxon>Arachnida</taxon>
        <taxon>Acari</taxon>
        <taxon>Acariformes</taxon>
        <taxon>Sarcoptiformes</taxon>
        <taxon>Astigmata</taxon>
        <taxon>Glycyphagoidea</taxon>
        <taxon>Echimyopodidae</taxon>
        <taxon>Blomia</taxon>
    </lineage>
</organism>
<evidence type="ECO:0000256" key="1">
    <source>
        <dbReference type="ARBA" id="ARBA00004613"/>
    </source>
</evidence>
<comment type="caution">
    <text evidence="6">The sequence shown here is derived from an EMBL/GenBank/DDBJ whole genome shotgun (WGS) entry which is preliminary data.</text>
</comment>
<accession>A0A9Q0M277</accession>
<dbReference type="SUPFAM" id="SSF57501">
    <property type="entry name" value="Cystine-knot cytokines"/>
    <property type="match status" value="1"/>
</dbReference>
<evidence type="ECO:0000256" key="3">
    <source>
        <dbReference type="ARBA" id="ARBA00022525"/>
    </source>
</evidence>
<keyword evidence="4" id="KW-1015">Disulfide bond</keyword>
<proteinExistence type="inferred from homology"/>
<dbReference type="OMA" id="HPVCVHG"/>
<comment type="similarity">
    <text evidence="2">Belongs to the glycoprotein hormones subunit beta family.</text>
</comment>
<name>A0A9Q0M277_BLOTA</name>
<dbReference type="InterPro" id="IPR006208">
    <property type="entry name" value="Glyco_hormone_CN"/>
</dbReference>
<sequence>MVVNPKSTLECHRREYTYMAVKSDKETGKRCTGFITVESCWGRCNSGEITDYHFPYKKSYHYVCMHGEQKKSMFELNDCDPDAPRYLRYYEAVVAKTCVCRMCETSQANCESFPTVYN</sequence>
<dbReference type="GO" id="GO:0005737">
    <property type="term" value="C:cytoplasm"/>
    <property type="evidence" value="ECO:0007669"/>
    <property type="project" value="TreeGrafter"/>
</dbReference>
<dbReference type="PANTHER" id="PTHR11515:SF13">
    <property type="entry name" value="GLYCOPROTEIN HORMONE BETA 5, ISOFORM A"/>
    <property type="match status" value="1"/>
</dbReference>
<evidence type="ECO:0000313" key="6">
    <source>
        <dbReference type="EMBL" id="KAJ6217348.1"/>
    </source>
</evidence>
<dbReference type="PANTHER" id="PTHR11515">
    <property type="entry name" value="GLYCOPROTEIN HORMONE BETA CHAIN"/>
    <property type="match status" value="1"/>
</dbReference>
<feature type="domain" description="Glycoprotein hormone subunit beta" evidence="5">
    <location>
        <begin position="11"/>
        <end position="112"/>
    </location>
</feature>
<evidence type="ECO:0000256" key="2">
    <source>
        <dbReference type="ARBA" id="ARBA00006552"/>
    </source>
</evidence>
<dbReference type="Proteomes" id="UP001142055">
    <property type="component" value="Chromosome 3"/>
</dbReference>
<dbReference type="CDD" id="cd00069">
    <property type="entry name" value="GHB_like"/>
    <property type="match status" value="1"/>
</dbReference>
<dbReference type="GO" id="GO:0005615">
    <property type="term" value="C:extracellular space"/>
    <property type="evidence" value="ECO:0007669"/>
    <property type="project" value="TreeGrafter"/>
</dbReference>
<dbReference type="GO" id="GO:0007186">
    <property type="term" value="P:G protein-coupled receptor signaling pathway"/>
    <property type="evidence" value="ECO:0007669"/>
    <property type="project" value="TreeGrafter"/>
</dbReference>
<gene>
    <name evidence="6" type="ORF">RDWZM_008505</name>
</gene>
<keyword evidence="3" id="KW-0964">Secreted</keyword>
<reference evidence="6" key="1">
    <citation type="submission" date="2022-12" db="EMBL/GenBank/DDBJ databases">
        <title>Genome assemblies of Blomia tropicalis.</title>
        <authorList>
            <person name="Cui Y."/>
        </authorList>
    </citation>
    <scope>NUCLEOTIDE SEQUENCE</scope>
    <source>
        <tissue evidence="6">Adult mites</tissue>
    </source>
</reference>
<dbReference type="Gene3D" id="2.10.90.10">
    <property type="entry name" value="Cystine-knot cytokines"/>
    <property type="match status" value="1"/>
</dbReference>
<dbReference type="GO" id="GO:0005179">
    <property type="term" value="F:hormone activity"/>
    <property type="evidence" value="ECO:0007669"/>
    <property type="project" value="InterPro"/>
</dbReference>
<evidence type="ECO:0000259" key="5">
    <source>
        <dbReference type="Pfam" id="PF00007"/>
    </source>
</evidence>
<evidence type="ECO:0000256" key="4">
    <source>
        <dbReference type="ARBA" id="ARBA00023157"/>
    </source>
</evidence>
<dbReference type="Pfam" id="PF00007">
    <property type="entry name" value="Cys_knot"/>
    <property type="match status" value="1"/>
</dbReference>
<keyword evidence="7" id="KW-1185">Reference proteome</keyword>
<dbReference type="InterPro" id="IPR001545">
    <property type="entry name" value="Gonadotropin_bsu"/>
</dbReference>
<protein>
    <recommendedName>
        <fullName evidence="5">Glycoprotein hormone subunit beta domain-containing protein</fullName>
    </recommendedName>
</protein>